<feature type="domain" description="Band 7" evidence="2">
    <location>
        <begin position="32"/>
        <end position="210"/>
    </location>
</feature>
<keyword evidence="1" id="KW-0472">Membrane</keyword>
<reference evidence="3 4" key="1">
    <citation type="submission" date="2017-09" db="EMBL/GenBank/DDBJ databases">
        <title>Depth-based differentiation of microbial function through sediment-hosted aquifers and enrichment of novel symbionts in the deep terrestrial subsurface.</title>
        <authorList>
            <person name="Probst A.J."/>
            <person name="Ladd B."/>
            <person name="Jarett J.K."/>
            <person name="Geller-Mcgrath D.E."/>
            <person name="Sieber C.M."/>
            <person name="Emerson J.B."/>
            <person name="Anantharaman K."/>
            <person name="Thomas B.C."/>
            <person name="Malmstrom R."/>
            <person name="Stieglmeier M."/>
            <person name="Klingl A."/>
            <person name="Woyke T."/>
            <person name="Ryan C.M."/>
            <person name="Banfield J.F."/>
        </authorList>
    </citation>
    <scope>NUCLEOTIDE SEQUENCE [LARGE SCALE GENOMIC DNA]</scope>
    <source>
        <strain evidence="3">CG17_big_fil_post_rev_8_21_14_2_50_48_46</strain>
    </source>
</reference>
<dbReference type="SMART" id="SM00244">
    <property type="entry name" value="PHB"/>
    <property type="match status" value="1"/>
</dbReference>
<dbReference type="AlphaFoldDB" id="A0A2M7GBU7"/>
<protein>
    <recommendedName>
        <fullName evidence="2">Band 7 domain-containing protein</fullName>
    </recommendedName>
</protein>
<dbReference type="GO" id="GO:0016020">
    <property type="term" value="C:membrane"/>
    <property type="evidence" value="ECO:0007669"/>
    <property type="project" value="InterPro"/>
</dbReference>
<organism evidence="3 4">
    <name type="scientific">bacterium (Candidatus Blackallbacteria) CG17_big_fil_post_rev_8_21_14_2_50_48_46</name>
    <dbReference type="NCBI Taxonomy" id="2014261"/>
    <lineage>
        <taxon>Bacteria</taxon>
        <taxon>Candidatus Blackallbacteria</taxon>
    </lineage>
</organism>
<proteinExistence type="predicted"/>
<dbReference type="Pfam" id="PF01145">
    <property type="entry name" value="Band_7"/>
    <property type="match status" value="1"/>
</dbReference>
<dbReference type="CDD" id="cd03401">
    <property type="entry name" value="SPFH_prohibitin"/>
    <property type="match status" value="1"/>
</dbReference>
<name>A0A2M7GBU7_9BACT</name>
<evidence type="ECO:0000259" key="2">
    <source>
        <dbReference type="SMART" id="SM00244"/>
    </source>
</evidence>
<dbReference type="InterPro" id="IPR000163">
    <property type="entry name" value="Prohibitin"/>
</dbReference>
<dbReference type="Proteomes" id="UP000231019">
    <property type="component" value="Unassembled WGS sequence"/>
</dbReference>
<dbReference type="SUPFAM" id="SSF117892">
    <property type="entry name" value="Band 7/SPFH domain"/>
    <property type="match status" value="1"/>
</dbReference>
<keyword evidence="1" id="KW-0812">Transmembrane</keyword>
<keyword evidence="1" id="KW-1133">Transmembrane helix</keyword>
<gene>
    <name evidence="3" type="ORF">COW36_00110</name>
</gene>
<accession>A0A2M7GBU7</accession>
<feature type="transmembrane region" description="Helical" evidence="1">
    <location>
        <begin position="12"/>
        <end position="37"/>
    </location>
</feature>
<evidence type="ECO:0000313" key="4">
    <source>
        <dbReference type="Proteomes" id="UP000231019"/>
    </source>
</evidence>
<evidence type="ECO:0000256" key="1">
    <source>
        <dbReference type="SAM" id="Phobius"/>
    </source>
</evidence>
<dbReference type="InterPro" id="IPR036013">
    <property type="entry name" value="Band_7/SPFH_dom_sf"/>
</dbReference>
<dbReference type="PANTHER" id="PTHR23222">
    <property type="entry name" value="PROHIBITIN"/>
    <property type="match status" value="1"/>
</dbReference>
<dbReference type="EMBL" id="PFFQ01000001">
    <property type="protein sequence ID" value="PIW19668.1"/>
    <property type="molecule type" value="Genomic_DNA"/>
</dbReference>
<dbReference type="Gene3D" id="3.30.479.30">
    <property type="entry name" value="Band 7 domain"/>
    <property type="match status" value="1"/>
</dbReference>
<dbReference type="PRINTS" id="PR00679">
    <property type="entry name" value="PROHIBITIN"/>
</dbReference>
<evidence type="ECO:0000313" key="3">
    <source>
        <dbReference type="EMBL" id="PIW19668.1"/>
    </source>
</evidence>
<dbReference type="PANTHER" id="PTHR23222:SF0">
    <property type="entry name" value="PROHIBITIN 1"/>
    <property type="match status" value="1"/>
</dbReference>
<dbReference type="InterPro" id="IPR001107">
    <property type="entry name" value="Band_7"/>
</dbReference>
<comment type="caution">
    <text evidence="3">The sequence shown here is derived from an EMBL/GenBank/DDBJ whole genome shotgun (WGS) entry which is preliminary data.</text>
</comment>
<sequence length="292" mass="32836">MMALDNRQIRPPSFSAMVGIVIGLAVLIFASASVVIVPAGERAVIFDNFRGVLPGVRGEGMTFVMPFVQKAIKYDVKTQTFNVGTTDAEQTTGGYNEAAIEARTADGQTVQVELSVRFQPMEAELSKLHQEVGPSYVYKIIIPEIRSVIRTVVALYNVMDVYSSKRLEIQKQMDTSLRTSFKKYYIHLNEVLIRNTRFSEEFQKAIEAKQVALQDAQRMQYVLQKEKQEKARKIIEAEGEAKSMEIRGHALAANPRLIQYEYVQKLTPGVKAVITDQKTIMNFSSLFDSKAP</sequence>